<gene>
    <name evidence="1" type="ORF">HNQ59_000266</name>
</gene>
<keyword evidence="2" id="KW-1185">Reference proteome</keyword>
<evidence type="ECO:0000313" key="2">
    <source>
        <dbReference type="Proteomes" id="UP000575898"/>
    </source>
</evidence>
<proteinExistence type="predicted"/>
<dbReference type="Proteomes" id="UP000575898">
    <property type="component" value="Unassembled WGS sequence"/>
</dbReference>
<dbReference type="InterPro" id="IPR008769">
    <property type="entry name" value="PhaF_PhaI"/>
</dbReference>
<reference evidence="1 2" key="1">
    <citation type="submission" date="2020-08" db="EMBL/GenBank/DDBJ databases">
        <title>Genomic Encyclopedia of Type Strains, Phase IV (KMG-IV): sequencing the most valuable type-strain genomes for metagenomic binning, comparative biology and taxonomic classification.</title>
        <authorList>
            <person name="Goeker M."/>
        </authorList>
    </citation>
    <scope>NUCLEOTIDE SEQUENCE [LARGE SCALE GENOMIC DNA]</scope>
    <source>
        <strain evidence="1 2">DSM 27165</strain>
    </source>
</reference>
<dbReference type="PANTHER" id="PTHR38664:SF1">
    <property type="entry name" value="SLR0058 PROTEIN"/>
    <property type="match status" value="1"/>
</dbReference>
<name>A0A840MCG3_9PROT</name>
<sequence>MAVVKQLKNIAVNVTENDLIKGTKDSAQQIWLAGLGAFAKAQSTGNKVFEELVKEGEALQAKTQKAVSKQVSKGTSKATETWDKLEQVFQDRVAGVVARLGVPSRKEVAELTERVEELTKLLEKAIVAEKKAASVVKKAALEAKEVTAKSTALTAAELEVASQ</sequence>
<dbReference type="RefSeq" id="WP_184034077.1">
    <property type="nucleotide sequence ID" value="NZ_JACHHY010000001.1"/>
</dbReference>
<dbReference type="EMBL" id="JACHHY010000001">
    <property type="protein sequence ID" value="MBB5017004.1"/>
    <property type="molecule type" value="Genomic_DNA"/>
</dbReference>
<dbReference type="AlphaFoldDB" id="A0A840MCG3"/>
<dbReference type="Pfam" id="PF05597">
    <property type="entry name" value="Phasin"/>
    <property type="match status" value="1"/>
</dbReference>
<evidence type="ECO:0000313" key="1">
    <source>
        <dbReference type="EMBL" id="MBB5017004.1"/>
    </source>
</evidence>
<accession>A0A840MCG3</accession>
<dbReference type="PANTHER" id="PTHR38664">
    <property type="entry name" value="SLR0058 PROTEIN"/>
    <property type="match status" value="1"/>
</dbReference>
<comment type="caution">
    <text evidence="1">The sequence shown here is derived from an EMBL/GenBank/DDBJ whole genome shotgun (WGS) entry which is preliminary data.</text>
</comment>
<organism evidence="1 2">
    <name type="scientific">Chitinivorax tropicus</name>
    <dbReference type="NCBI Taxonomy" id="714531"/>
    <lineage>
        <taxon>Bacteria</taxon>
        <taxon>Pseudomonadati</taxon>
        <taxon>Pseudomonadota</taxon>
        <taxon>Betaproteobacteria</taxon>
        <taxon>Chitinivorax</taxon>
    </lineage>
</organism>
<protein>
    <submittedName>
        <fullName evidence="1">Poly(Hydroxyalkanoate) granule-associated protein</fullName>
    </submittedName>
</protein>